<dbReference type="GO" id="GO:0005829">
    <property type="term" value="C:cytosol"/>
    <property type="evidence" value="ECO:0007669"/>
    <property type="project" value="TreeGrafter"/>
</dbReference>
<dbReference type="PANTHER" id="PTHR10728:SF40">
    <property type="entry name" value="PATATIN FAMILY PROTEIN"/>
    <property type="match status" value="1"/>
</dbReference>
<feature type="transmembrane region" description="Helical" evidence="2">
    <location>
        <begin position="587"/>
        <end position="614"/>
    </location>
</feature>
<feature type="transmembrane region" description="Helical" evidence="2">
    <location>
        <begin position="374"/>
        <end position="402"/>
    </location>
</feature>
<evidence type="ECO:0000313" key="3">
    <source>
        <dbReference type="EMBL" id="AVZ77110.1"/>
    </source>
</evidence>
<keyword evidence="2" id="KW-0812">Transmembrane</keyword>
<feature type="transmembrane region" description="Helical" evidence="2">
    <location>
        <begin position="16"/>
        <end position="37"/>
    </location>
</feature>
<proteinExistence type="predicted"/>
<dbReference type="EMBL" id="CP026304">
    <property type="protein sequence ID" value="AVZ77110.1"/>
    <property type="molecule type" value="Genomic_DNA"/>
</dbReference>
<dbReference type="InterPro" id="IPR016035">
    <property type="entry name" value="Acyl_Trfase/lysoPLipase"/>
</dbReference>
<name>A0A2R4TDA2_9ACTN</name>
<keyword evidence="2" id="KW-0472">Membrane</keyword>
<evidence type="ECO:0000256" key="1">
    <source>
        <dbReference type="SAM" id="MobiDB-lite"/>
    </source>
</evidence>
<evidence type="ECO:0000313" key="4">
    <source>
        <dbReference type="Proteomes" id="UP000244201"/>
    </source>
</evidence>
<protein>
    <submittedName>
        <fullName evidence="3">Uncharacterized protein</fullName>
    </submittedName>
</protein>
<feature type="transmembrane region" description="Helical" evidence="2">
    <location>
        <begin position="537"/>
        <end position="556"/>
    </location>
</feature>
<dbReference type="Proteomes" id="UP000244201">
    <property type="component" value="Chromosome"/>
</dbReference>
<feature type="transmembrane region" description="Helical" evidence="2">
    <location>
        <begin position="493"/>
        <end position="517"/>
    </location>
</feature>
<dbReference type="GO" id="GO:0004623">
    <property type="term" value="F:phospholipase A2 activity"/>
    <property type="evidence" value="ECO:0007669"/>
    <property type="project" value="TreeGrafter"/>
</dbReference>
<dbReference type="PANTHER" id="PTHR10728">
    <property type="entry name" value="CYTOSOLIC PHOSPHOLIPASE A2"/>
    <property type="match status" value="1"/>
</dbReference>
<dbReference type="KEGG" id="slk:SLUN_38155"/>
<feature type="transmembrane region" description="Helical" evidence="2">
    <location>
        <begin position="620"/>
        <end position="637"/>
    </location>
</feature>
<reference evidence="3 4" key="1">
    <citation type="submission" date="2018-01" db="EMBL/GenBank/DDBJ databases">
        <title>Complete genome sequence of Streptomyces lunaelactis MM109T, a Ferroverdin A producer isolated from cave moonmilk deposits.</title>
        <authorList>
            <person name="Naome A."/>
            <person name="Martinet L."/>
            <person name="Maciejewska M."/>
            <person name="Anderssen S."/>
            <person name="Adam D."/>
            <person name="Tenconi E."/>
            <person name="Deflandre B."/>
            <person name="Arguelles-Arias A."/>
            <person name="Calusinska M."/>
            <person name="Copieters W."/>
            <person name="Karim L."/>
            <person name="Hanikenne M."/>
            <person name="Baurain D."/>
            <person name="van Wezel G."/>
            <person name="Smargiasso N."/>
            <person name="de Pauw E."/>
            <person name="Delfosse P."/>
            <person name="Rigali S."/>
        </authorList>
    </citation>
    <scope>NUCLEOTIDE SEQUENCE [LARGE SCALE GENOMIC DNA]</scope>
    <source>
        <strain evidence="3 4">MM109</strain>
    </source>
</reference>
<feature type="transmembrane region" description="Helical" evidence="2">
    <location>
        <begin position="87"/>
        <end position="109"/>
    </location>
</feature>
<feature type="transmembrane region" description="Helical" evidence="2">
    <location>
        <begin position="452"/>
        <end position="473"/>
    </location>
</feature>
<gene>
    <name evidence="3" type="ORF">SLUN_38155</name>
</gene>
<keyword evidence="4" id="KW-1185">Reference proteome</keyword>
<dbReference type="Gene3D" id="3.40.1090.10">
    <property type="entry name" value="Cytosolic phospholipase A2 catalytic domain"/>
    <property type="match status" value="1"/>
</dbReference>
<dbReference type="AlphaFoldDB" id="A0A2R4TDA2"/>
<accession>A0A2R4TDA2</accession>
<evidence type="ECO:0000256" key="2">
    <source>
        <dbReference type="SAM" id="Phobius"/>
    </source>
</evidence>
<dbReference type="SUPFAM" id="SSF52151">
    <property type="entry name" value="FabD/lysophospholipase-like"/>
    <property type="match status" value="2"/>
</dbReference>
<dbReference type="GO" id="GO:0046475">
    <property type="term" value="P:glycerophospholipid catabolic process"/>
    <property type="evidence" value="ECO:0007669"/>
    <property type="project" value="TreeGrafter"/>
</dbReference>
<keyword evidence="2" id="KW-1133">Transmembrane helix</keyword>
<organism evidence="3 4">
    <name type="scientific">Streptomyces lunaelactis</name>
    <dbReference type="NCBI Taxonomy" id="1535768"/>
    <lineage>
        <taxon>Bacteria</taxon>
        <taxon>Bacillati</taxon>
        <taxon>Actinomycetota</taxon>
        <taxon>Actinomycetes</taxon>
        <taxon>Kitasatosporales</taxon>
        <taxon>Streptomycetaceae</taxon>
        <taxon>Streptomyces</taxon>
    </lineage>
</organism>
<feature type="region of interest" description="Disordered" evidence="1">
    <location>
        <begin position="220"/>
        <end position="256"/>
    </location>
</feature>
<sequence length="1026" mass="111958">MPPAQEQIRRRQDPWLAPWLCWGGLIIGLALVLSYLINPPFNPSFLDRKRPGGRDELRLQFAGYGAFARGIVGDRIELFRDGLLLDFMFIAGYTLVLLAVFGFGALYFYRSVSRRFAVRALYVTGVMAVADICENRFLLWALNGLDDSPDRHLEWAAHCALIKWALAGPVAASAVWVTATLLSRGLLFWRAAEVKGALPPHPRALVRSAYRLAKGTESPWDDPDIIAPPAAPHASKPVPDWSAPPTPQRPKDSARARWRTRALQLPGRDPAEVGICVSGGGIRSASVTLGALQALREAKLLAQARYLVSVSGGGYMAGAFQLALTHEQPKDKKGQPLAQADLAKPEDAFAPGSPEEDHIRRHAKYLADSPREMLLALGTVLRGVLISLGVLALAFAVTGMYLGLFYRTFPVIDLGRFRPVVEVFKQSCGHLERPAPLCEEKIIPSLQLYAHAWNPILGLLGLAAAVSLVASFVRMRNGKSRPAWVRSTVKGIVGLALAITAYTVVFPAVIWFFAWLAQVQQVIPGTEDDSGVPGVSLLGAITAAATWVAALFTAAYKSVKKLKPDGEKAGLFGGGDKSIATQVGTSWVKVVVCWLVLLLVAFFGLAVLSWAAVYVNDWDWGWWLALPIALLILPFAIDQTTFSLHPFYRQRLAGAFAVRRAVMKDGSVGALPYDYNAEPTSLSTHAQKVDGFPQVIFAASAAVSLRNRTAPGRPAVPFSFASDYIGGPDTGWVRTTTMEQTARPLIRRDLTVQSAVAVSGAAFASAMGTQTLYLERLLALSNLRLGTWVPNPSYLAEIATYGPDWTMPRLPRVRRLRYQLQELVGRYSDTSPLLLCTDGGHFDNLGLVEMLRLRCRTIYVIDSSGDSPPLATTLAQAVTLAYEDLGVVIKFKQEEILKLVPGSAEPIEPKEPMAALNARFSASCVVVGDIIYPEPVMFPGGKLSTHGTIIFVKASLTPDMPYELLSYALKEKVFPRQSTFDQWFDHAQFNAYRALGHHLGEAAVKAEAADVAASARKCFRRRKDAP</sequence>